<name>A0A8D8Y1X5_9HEMI</name>
<dbReference type="EMBL" id="HBUF01352759">
    <property type="protein sequence ID" value="CAG6715162.1"/>
    <property type="molecule type" value="Transcribed_RNA"/>
</dbReference>
<organism evidence="2">
    <name type="scientific">Cacopsylla melanoneura</name>
    <dbReference type="NCBI Taxonomy" id="428564"/>
    <lineage>
        <taxon>Eukaryota</taxon>
        <taxon>Metazoa</taxon>
        <taxon>Ecdysozoa</taxon>
        <taxon>Arthropoda</taxon>
        <taxon>Hexapoda</taxon>
        <taxon>Insecta</taxon>
        <taxon>Pterygota</taxon>
        <taxon>Neoptera</taxon>
        <taxon>Paraneoptera</taxon>
        <taxon>Hemiptera</taxon>
        <taxon>Sternorrhyncha</taxon>
        <taxon>Psylloidea</taxon>
        <taxon>Psyllidae</taxon>
        <taxon>Psyllinae</taxon>
        <taxon>Cacopsylla</taxon>
    </lineage>
</organism>
<feature type="region of interest" description="Disordered" evidence="1">
    <location>
        <begin position="85"/>
        <end position="111"/>
    </location>
</feature>
<sequence length="111" mass="12798">MDLSEEEEIQMMEVVESDAPDGELMFLALNLAENMDALTKSQLPDMKKKKALAVDRLMILYEQNFGRVLTSKILLKKLNNMKTRLKRKTDQNSVKQTGNRPLVKQEKLCQN</sequence>
<dbReference type="EMBL" id="HBUF01352758">
    <property type="protein sequence ID" value="CAG6715160.1"/>
    <property type="molecule type" value="Transcribed_RNA"/>
</dbReference>
<accession>A0A8D8Y1X5</accession>
<reference evidence="2" key="1">
    <citation type="submission" date="2021-05" db="EMBL/GenBank/DDBJ databases">
        <authorList>
            <person name="Alioto T."/>
            <person name="Alioto T."/>
            <person name="Gomez Garrido J."/>
        </authorList>
    </citation>
    <scope>NUCLEOTIDE SEQUENCE</scope>
</reference>
<proteinExistence type="predicted"/>
<evidence type="ECO:0000256" key="1">
    <source>
        <dbReference type="SAM" id="MobiDB-lite"/>
    </source>
</evidence>
<protein>
    <submittedName>
        <fullName evidence="2">Uncharacterized protein</fullName>
    </submittedName>
</protein>
<dbReference type="AlphaFoldDB" id="A0A8D8Y1X5"/>
<evidence type="ECO:0000313" key="2">
    <source>
        <dbReference type="EMBL" id="CAG6715160.1"/>
    </source>
</evidence>